<dbReference type="GO" id="GO:0005737">
    <property type="term" value="C:cytoplasm"/>
    <property type="evidence" value="ECO:0007669"/>
    <property type="project" value="UniProtKB-SubCell"/>
</dbReference>
<comment type="caution">
    <text evidence="4">The sequence shown here is derived from an EMBL/GenBank/DDBJ whole genome shotgun (WGS) entry which is preliminary data.</text>
</comment>
<comment type="subcellular location">
    <subcellularLocation>
        <location evidence="3">Cytoplasm</location>
    </subcellularLocation>
    <text evidence="3">Colocalizes with RAB11A on cytoplasmic vesicle membranes.</text>
</comment>
<proteinExistence type="inferred from homology"/>
<gene>
    <name evidence="4" type="ORF">SUZIE_188970</name>
</gene>
<keyword evidence="3" id="KW-0344">Guanine-nucleotide releasing factor</keyword>
<evidence type="ECO:0000313" key="5">
    <source>
        <dbReference type="Proteomes" id="UP001166674"/>
    </source>
</evidence>
<evidence type="ECO:0000256" key="1">
    <source>
        <dbReference type="ARBA" id="ARBA00007796"/>
    </source>
</evidence>
<dbReference type="AlphaFoldDB" id="A0AA41NA77"/>
<reference evidence="4" key="1">
    <citation type="submission" date="2020-03" db="EMBL/GenBank/DDBJ databases">
        <title>Studies in the Genomics of Life Span.</title>
        <authorList>
            <person name="Glass D."/>
        </authorList>
    </citation>
    <scope>NUCLEOTIDE SEQUENCE</scope>
    <source>
        <strain evidence="4">SUZIE</strain>
        <tissue evidence="4">Muscle</tissue>
    </source>
</reference>
<dbReference type="GO" id="GO:0005085">
    <property type="term" value="F:guanyl-nucleotide exchange factor activity"/>
    <property type="evidence" value="ECO:0007669"/>
    <property type="project" value="UniProtKB-UniRule"/>
</dbReference>
<dbReference type="PANTHER" id="PTHR19423">
    <property type="entry name" value="SH3 DOMAIN-BINDING PROTEIN 5"/>
    <property type="match status" value="1"/>
</dbReference>
<comment type="subunit">
    <text evidence="3">Interacts with GDP-bound and nucleotide-free forms of RAB11A.</text>
</comment>
<evidence type="ECO:0000256" key="2">
    <source>
        <dbReference type="ARBA" id="ARBA00023054"/>
    </source>
</evidence>
<dbReference type="EMBL" id="JAATJV010410758">
    <property type="protein sequence ID" value="MBZ3886642.1"/>
    <property type="molecule type" value="Genomic_DNA"/>
</dbReference>
<dbReference type="GO" id="GO:0017124">
    <property type="term" value="F:SH3 domain binding"/>
    <property type="evidence" value="ECO:0007669"/>
    <property type="project" value="UniProtKB-UniRule"/>
</dbReference>
<evidence type="ECO:0000313" key="4">
    <source>
        <dbReference type="EMBL" id="MBZ3886642.1"/>
    </source>
</evidence>
<keyword evidence="3" id="KW-0963">Cytoplasm</keyword>
<dbReference type="Proteomes" id="UP001166674">
    <property type="component" value="Unassembled WGS sequence"/>
</dbReference>
<dbReference type="GO" id="GO:0004860">
    <property type="term" value="F:protein kinase inhibitor activity"/>
    <property type="evidence" value="ECO:0007669"/>
    <property type="project" value="TreeGrafter"/>
</dbReference>
<keyword evidence="2 3" id="KW-0175">Coiled coil</keyword>
<sequence>MAVEEVGPWIQGELEKLNQSTDAINRQETEPENTHHKFLLVLVEATVKLDELVRKIGKALEDWKSYWEAWSGAWEQQAQKATQDVQRATDMLCAVKVTSGYWRMTGCS</sequence>
<keyword evidence="5" id="KW-1185">Reference proteome</keyword>
<name>A0AA41NA77_SCICA</name>
<comment type="domain">
    <text evidence="3">The N-terminal half of the protein mediates interaction with RAB11A and functions as guanine nucleotide exchange factor. Four long alpha-helices (interrupted by a central kink) assemble into coiled coils, giving rise to a 'V' shape.</text>
</comment>
<dbReference type="Pfam" id="PF05276">
    <property type="entry name" value="SH3BP5"/>
    <property type="match status" value="1"/>
</dbReference>
<comment type="function">
    <text evidence="3">Functions as guanine nucleotide exchange factor (GEF) for RAB11A.</text>
</comment>
<dbReference type="InterPro" id="IPR007940">
    <property type="entry name" value="SH3BP5"/>
</dbReference>
<protein>
    <recommendedName>
        <fullName evidence="3">SH3 domain-binding protein 5</fullName>
        <shortName evidence="3">SH3BP-5</shortName>
    </recommendedName>
</protein>
<comment type="similarity">
    <text evidence="1 3">Belongs to the SH3BP5 family.</text>
</comment>
<dbReference type="GO" id="GO:0035556">
    <property type="term" value="P:intracellular signal transduction"/>
    <property type="evidence" value="ECO:0007669"/>
    <property type="project" value="UniProtKB-UniRule"/>
</dbReference>
<accession>A0AA41NA77</accession>
<organism evidence="4 5">
    <name type="scientific">Sciurus carolinensis</name>
    <name type="common">Eastern gray squirrel</name>
    <dbReference type="NCBI Taxonomy" id="30640"/>
    <lineage>
        <taxon>Eukaryota</taxon>
        <taxon>Metazoa</taxon>
        <taxon>Chordata</taxon>
        <taxon>Craniata</taxon>
        <taxon>Vertebrata</taxon>
        <taxon>Euteleostomi</taxon>
        <taxon>Mammalia</taxon>
        <taxon>Eutheria</taxon>
        <taxon>Euarchontoglires</taxon>
        <taxon>Glires</taxon>
        <taxon>Rodentia</taxon>
        <taxon>Sciuromorpha</taxon>
        <taxon>Sciuridae</taxon>
        <taxon>Sciurinae</taxon>
        <taxon>Sciurini</taxon>
        <taxon>Sciurus</taxon>
    </lineage>
</organism>
<dbReference type="PANTHER" id="PTHR19423:SF1">
    <property type="entry name" value="SH3 DOMAIN-BINDING PROTEIN 5"/>
    <property type="match status" value="1"/>
</dbReference>
<evidence type="ECO:0000256" key="3">
    <source>
        <dbReference type="RuleBase" id="RU369054"/>
    </source>
</evidence>